<reference evidence="7 8" key="1">
    <citation type="submission" date="2016-10" db="EMBL/GenBank/DDBJ databases">
        <authorList>
            <person name="de Groot N.N."/>
        </authorList>
    </citation>
    <scope>NUCLEOTIDE SEQUENCE [LARGE SCALE GENOMIC DNA]</scope>
    <source>
        <strain evidence="7 8">LMG 18387</strain>
    </source>
</reference>
<sequence>MSTRIPGWRSLLFVPADKPRLIEGAHKRGADALILDLEDAVPLADKPLARETLLASVTQLRAQGLEVIVRVNAEPEQLYQDLLACRRAEVSTLMLPKVESPQSLAAFETQRATVAQEADFTPALIALIESPAALLRASEIAAAPQVAALALGSEDFALSLGVAPSAACLSLPCQWLALAAAGHGKRAYGLAHSLADFSDLQALAAAAGQARATGLHGALCIHPSQVAVINRAFAPCDAELDWARQVVSAWDAAAGGVARLGESMIDRPVIERARHLLKQGARS</sequence>
<dbReference type="AlphaFoldDB" id="A0A1G7Y3Q9"/>
<evidence type="ECO:0000313" key="8">
    <source>
        <dbReference type="Proteomes" id="UP000198606"/>
    </source>
</evidence>
<evidence type="ECO:0000256" key="5">
    <source>
        <dbReference type="PIRSR" id="PIRSR015582-2"/>
    </source>
</evidence>
<name>A0A1G7Y3Q9_9GAMM</name>
<dbReference type="GO" id="GO:0006107">
    <property type="term" value="P:oxaloacetate metabolic process"/>
    <property type="evidence" value="ECO:0007669"/>
    <property type="project" value="TreeGrafter"/>
</dbReference>
<dbReference type="Gene3D" id="3.20.20.60">
    <property type="entry name" value="Phosphoenolpyruvate-binding domains"/>
    <property type="match status" value="1"/>
</dbReference>
<dbReference type="InterPro" id="IPR011206">
    <property type="entry name" value="Citrate_lyase_beta/mcl1/mcl2"/>
</dbReference>
<keyword evidence="7" id="KW-0456">Lyase</keyword>
<feature type="binding site" evidence="5">
    <location>
        <position position="129"/>
    </location>
    <ligand>
        <name>Mg(2+)</name>
        <dbReference type="ChEBI" id="CHEBI:18420"/>
    </ligand>
</feature>
<evidence type="ECO:0000313" key="7">
    <source>
        <dbReference type="EMBL" id="SDG91075.1"/>
    </source>
</evidence>
<dbReference type="InterPro" id="IPR005000">
    <property type="entry name" value="Aldolase/citrate-lyase_domain"/>
</dbReference>
<keyword evidence="2 5" id="KW-0479">Metal-binding</keyword>
<feature type="binding site" evidence="4">
    <location>
        <position position="129"/>
    </location>
    <ligand>
        <name>substrate</name>
    </ligand>
</feature>
<dbReference type="RefSeq" id="WP_084305719.1">
    <property type="nucleotide sequence ID" value="NZ_FNDG01000001.1"/>
</dbReference>
<dbReference type="Pfam" id="PF03328">
    <property type="entry name" value="HpcH_HpaI"/>
    <property type="match status" value="1"/>
</dbReference>
<evidence type="ECO:0000256" key="4">
    <source>
        <dbReference type="PIRSR" id="PIRSR015582-1"/>
    </source>
</evidence>
<gene>
    <name evidence="7" type="ORF">SAMN05216588_101387</name>
</gene>
<evidence type="ECO:0000256" key="3">
    <source>
        <dbReference type="ARBA" id="ARBA00022842"/>
    </source>
</evidence>
<keyword evidence="3 5" id="KW-0460">Magnesium</keyword>
<dbReference type="EMBL" id="FNDG01000001">
    <property type="protein sequence ID" value="SDG91075.1"/>
    <property type="molecule type" value="Genomic_DNA"/>
</dbReference>
<dbReference type="PANTHER" id="PTHR32308:SF10">
    <property type="entry name" value="CITRATE LYASE SUBUNIT BETA"/>
    <property type="match status" value="1"/>
</dbReference>
<organism evidence="7 8">
    <name type="scientific">Phytopseudomonas flavescens</name>
    <dbReference type="NCBI Taxonomy" id="29435"/>
    <lineage>
        <taxon>Bacteria</taxon>
        <taxon>Pseudomonadati</taxon>
        <taxon>Pseudomonadota</taxon>
        <taxon>Gammaproteobacteria</taxon>
        <taxon>Pseudomonadales</taxon>
        <taxon>Pseudomonadaceae</taxon>
        <taxon>Phytopseudomonas</taxon>
    </lineage>
</organism>
<dbReference type="InterPro" id="IPR040442">
    <property type="entry name" value="Pyrv_kinase-like_dom_sf"/>
</dbReference>
<evidence type="ECO:0000256" key="1">
    <source>
        <dbReference type="ARBA" id="ARBA00001946"/>
    </source>
</evidence>
<protein>
    <submittedName>
        <fullName evidence="7">Citrate lyase subunit beta / citryl-CoA lyase</fullName>
    </submittedName>
</protein>
<dbReference type="GO" id="GO:0000287">
    <property type="term" value="F:magnesium ion binding"/>
    <property type="evidence" value="ECO:0007669"/>
    <property type="project" value="TreeGrafter"/>
</dbReference>
<feature type="domain" description="HpcH/HpaI aldolase/citrate lyase" evidence="6">
    <location>
        <begin position="9"/>
        <end position="223"/>
    </location>
</feature>
<dbReference type="SUPFAM" id="SSF51621">
    <property type="entry name" value="Phosphoenolpyruvate/pyruvate domain"/>
    <property type="match status" value="1"/>
</dbReference>
<comment type="cofactor">
    <cofactor evidence="1">
        <name>Mg(2+)</name>
        <dbReference type="ChEBI" id="CHEBI:18420"/>
    </cofactor>
</comment>
<dbReference type="PANTHER" id="PTHR32308">
    <property type="entry name" value="LYASE BETA SUBUNIT, PUTATIVE (AFU_ORTHOLOGUE AFUA_4G13030)-RELATED"/>
    <property type="match status" value="1"/>
</dbReference>
<evidence type="ECO:0000256" key="2">
    <source>
        <dbReference type="ARBA" id="ARBA00022723"/>
    </source>
</evidence>
<dbReference type="Proteomes" id="UP000198606">
    <property type="component" value="Unassembled WGS sequence"/>
</dbReference>
<dbReference type="STRING" id="29435.SAMN05216588_101387"/>
<evidence type="ECO:0000259" key="6">
    <source>
        <dbReference type="Pfam" id="PF03328"/>
    </source>
</evidence>
<accession>A0A1G7Y3Q9</accession>
<feature type="binding site" evidence="4">
    <location>
        <position position="70"/>
    </location>
    <ligand>
        <name>substrate</name>
    </ligand>
</feature>
<feature type="binding site" evidence="5">
    <location>
        <position position="155"/>
    </location>
    <ligand>
        <name>Mg(2+)</name>
        <dbReference type="ChEBI" id="CHEBI:18420"/>
    </ligand>
</feature>
<dbReference type="InterPro" id="IPR015813">
    <property type="entry name" value="Pyrv/PenolPyrv_kinase-like_dom"/>
</dbReference>
<proteinExistence type="predicted"/>
<dbReference type="PIRSF" id="PIRSF015582">
    <property type="entry name" value="Cit_lyase_B"/>
    <property type="match status" value="1"/>
</dbReference>
<dbReference type="GO" id="GO:0016829">
    <property type="term" value="F:lyase activity"/>
    <property type="evidence" value="ECO:0007669"/>
    <property type="project" value="UniProtKB-KW"/>
</dbReference>